<keyword evidence="2" id="KW-1185">Reference proteome</keyword>
<organism evidence="1 2">
    <name type="scientific">Pseudoloma neurophilia</name>
    <dbReference type="NCBI Taxonomy" id="146866"/>
    <lineage>
        <taxon>Eukaryota</taxon>
        <taxon>Fungi</taxon>
        <taxon>Fungi incertae sedis</taxon>
        <taxon>Microsporidia</taxon>
        <taxon>Pseudoloma</taxon>
    </lineage>
</organism>
<evidence type="ECO:0000313" key="2">
    <source>
        <dbReference type="Proteomes" id="UP000051530"/>
    </source>
</evidence>
<dbReference type="Proteomes" id="UP000051530">
    <property type="component" value="Unassembled WGS sequence"/>
</dbReference>
<dbReference type="AlphaFoldDB" id="A0A0R0LUD9"/>
<sequence>MNYIFQLNHNLKFYITSFLTKVCCFFITTTVSVRIHIQIFYEHSGLFLNFLNLKGENFIKFVLNVH</sequence>
<accession>A0A0R0LUD9</accession>
<dbReference type="VEuPathDB" id="MicrosporidiaDB:M153_1791000242"/>
<evidence type="ECO:0000313" key="1">
    <source>
        <dbReference type="EMBL" id="KRH92998.1"/>
    </source>
</evidence>
<reference evidence="1 2" key="1">
    <citation type="submission" date="2015-07" db="EMBL/GenBank/DDBJ databases">
        <title>The genome of Pseudoloma neurophilia, a relevant intracellular parasite of the zebrafish.</title>
        <authorList>
            <person name="Ndikumana S."/>
            <person name="Pelin A."/>
            <person name="Sanders J."/>
            <person name="Corradi N."/>
        </authorList>
    </citation>
    <scope>NUCLEOTIDE SEQUENCE [LARGE SCALE GENOMIC DNA]</scope>
    <source>
        <strain evidence="1 2">MK1</strain>
    </source>
</reference>
<name>A0A0R0LUD9_9MICR</name>
<dbReference type="EMBL" id="LGUB01000540">
    <property type="protein sequence ID" value="KRH92998.1"/>
    <property type="molecule type" value="Genomic_DNA"/>
</dbReference>
<comment type="caution">
    <text evidence="1">The sequence shown here is derived from an EMBL/GenBank/DDBJ whole genome shotgun (WGS) entry which is preliminary data.</text>
</comment>
<protein>
    <submittedName>
        <fullName evidence="1">Uncharacterized protein</fullName>
    </submittedName>
</protein>
<proteinExistence type="predicted"/>
<gene>
    <name evidence="1" type="ORF">M153_1791000242</name>
</gene>